<sequence>MDAWELWQKDAALELMDPMLSGLCITEQLRIRCIHIGLLCVEDRALDWPAMPDVISMLTNDSMTLPMPRKPGFLQAMRLKKIYLEMISQRNIQ</sequence>
<evidence type="ECO:0000313" key="2">
    <source>
        <dbReference type="Proteomes" id="UP001642360"/>
    </source>
</evidence>
<evidence type="ECO:0000313" key="1">
    <source>
        <dbReference type="EMBL" id="CAK9136062.1"/>
    </source>
</evidence>
<name>A0ABC8R1Y1_9AQUA</name>
<reference evidence="1 2" key="1">
    <citation type="submission" date="2024-02" db="EMBL/GenBank/DDBJ databases">
        <authorList>
            <person name="Vignale AGUSTIN F."/>
            <person name="Sosa J E."/>
            <person name="Modenutti C."/>
        </authorList>
    </citation>
    <scope>NUCLEOTIDE SEQUENCE [LARGE SCALE GENOMIC DNA]</scope>
</reference>
<dbReference type="PANTHER" id="PTHR27006">
    <property type="entry name" value="PROMASTIGOTE SURFACE ANTIGEN PROTEIN PSA"/>
    <property type="match status" value="1"/>
</dbReference>
<protein>
    <recommendedName>
        <fullName evidence="3">S-locus receptor kinase C-terminal domain-containing protein</fullName>
    </recommendedName>
</protein>
<evidence type="ECO:0008006" key="3">
    <source>
        <dbReference type="Google" id="ProtNLM"/>
    </source>
</evidence>
<organism evidence="1 2">
    <name type="scientific">Ilex paraguariensis</name>
    <name type="common">yerba mate</name>
    <dbReference type="NCBI Taxonomy" id="185542"/>
    <lineage>
        <taxon>Eukaryota</taxon>
        <taxon>Viridiplantae</taxon>
        <taxon>Streptophyta</taxon>
        <taxon>Embryophyta</taxon>
        <taxon>Tracheophyta</taxon>
        <taxon>Spermatophyta</taxon>
        <taxon>Magnoliopsida</taxon>
        <taxon>eudicotyledons</taxon>
        <taxon>Gunneridae</taxon>
        <taxon>Pentapetalae</taxon>
        <taxon>asterids</taxon>
        <taxon>campanulids</taxon>
        <taxon>Aquifoliales</taxon>
        <taxon>Aquifoliaceae</taxon>
        <taxon>Ilex</taxon>
    </lineage>
</organism>
<proteinExistence type="predicted"/>
<gene>
    <name evidence="1" type="ORF">ILEXP_LOCUS3033</name>
</gene>
<comment type="caution">
    <text evidence="1">The sequence shown here is derived from an EMBL/GenBank/DDBJ whole genome shotgun (WGS) entry which is preliminary data.</text>
</comment>
<dbReference type="EMBL" id="CAUOFW020000732">
    <property type="protein sequence ID" value="CAK9136062.1"/>
    <property type="molecule type" value="Genomic_DNA"/>
</dbReference>
<dbReference type="Proteomes" id="UP001642360">
    <property type="component" value="Unassembled WGS sequence"/>
</dbReference>
<accession>A0ABC8R1Y1</accession>
<dbReference type="AlphaFoldDB" id="A0ABC8R1Y1"/>
<keyword evidence="2" id="KW-1185">Reference proteome</keyword>
<dbReference type="PANTHER" id="PTHR27006:SF606">
    <property type="entry name" value="INTERLEUKIN-1 RECEPTOR-ASSOCIATED KINASE 4"/>
    <property type="match status" value="1"/>
</dbReference>